<keyword evidence="11 14" id="KW-0411">Iron-sulfur</keyword>
<proteinExistence type="inferred from homology"/>
<comment type="cofactor">
    <cofactor evidence="1">
        <name>Mn(2+)</name>
        <dbReference type="ChEBI" id="CHEBI:29035"/>
    </cofactor>
</comment>
<comment type="cofactor">
    <cofactor evidence="14">
        <name>iron-sulfur cluster</name>
        <dbReference type="ChEBI" id="CHEBI:30408"/>
    </cofactor>
</comment>
<feature type="domain" description="DUF83" evidence="15">
    <location>
        <begin position="8"/>
        <end position="192"/>
    </location>
</feature>
<comment type="caution">
    <text evidence="16">The sequence shown here is derived from an EMBL/GenBank/DDBJ whole genome shotgun (WGS) entry which is preliminary data.</text>
</comment>
<evidence type="ECO:0000256" key="11">
    <source>
        <dbReference type="ARBA" id="ARBA00023014"/>
    </source>
</evidence>
<comment type="similarity">
    <text evidence="3 14">Belongs to the CRISPR-associated exonuclease Cas4 family.</text>
</comment>
<dbReference type="InterPro" id="IPR022765">
    <property type="entry name" value="Dna2/Cas4_DUF83"/>
</dbReference>
<dbReference type="InterPro" id="IPR051827">
    <property type="entry name" value="Cas4_exonuclease"/>
</dbReference>
<comment type="cofactor">
    <cofactor evidence="14">
        <name>Mg(2+)</name>
        <dbReference type="ChEBI" id="CHEBI:18420"/>
    </cofactor>
    <cofactor evidence="14">
        <name>Mn(2+)</name>
        <dbReference type="ChEBI" id="CHEBI:29035"/>
    </cofactor>
    <text evidence="14">Mg(2+) or Mn(2+) required for ssDNA cleavage activity.</text>
</comment>
<evidence type="ECO:0000256" key="12">
    <source>
        <dbReference type="ARBA" id="ARBA00023118"/>
    </source>
</evidence>
<organism evidence="16">
    <name type="scientific">Thermofilum pendens</name>
    <dbReference type="NCBI Taxonomy" id="2269"/>
    <lineage>
        <taxon>Archaea</taxon>
        <taxon>Thermoproteota</taxon>
        <taxon>Thermoprotei</taxon>
        <taxon>Thermofilales</taxon>
        <taxon>Thermofilaceae</taxon>
        <taxon>Thermofilum</taxon>
    </lineage>
</organism>
<dbReference type="GO" id="GO:0051607">
    <property type="term" value="P:defense response to virus"/>
    <property type="evidence" value="ECO:0007669"/>
    <property type="project" value="UniProtKB-KW"/>
</dbReference>
<evidence type="ECO:0000256" key="10">
    <source>
        <dbReference type="ARBA" id="ARBA00023004"/>
    </source>
</evidence>
<name>A0A7C4D4E7_THEPE</name>
<dbReference type="GO" id="GO:0051536">
    <property type="term" value="F:iron-sulfur cluster binding"/>
    <property type="evidence" value="ECO:0007669"/>
    <property type="project" value="UniProtKB-KW"/>
</dbReference>
<dbReference type="PANTHER" id="PTHR36531">
    <property type="entry name" value="CRISPR-ASSOCIATED EXONUCLEASE CAS4"/>
    <property type="match status" value="1"/>
</dbReference>
<sequence>MAEEGYITVTDVKHYAYCEAIVYIERFLGLGEQATEYMEYGREIEKEKNLGFIAAKLKASFIIKKPLLCSRELKLCGSPDYVIISKHGELIPVEVKWAEPGRHGAAKRDHALQMAAYALLLERTYPGERYSVKTGYIYYLRPQGRLVRVNIDYSLKLEVLKALERIREIAEGRREPKPSLGKCSSCNFLRACPYSSLKEERPAK</sequence>
<dbReference type="EMBL" id="DTBQ01000039">
    <property type="protein sequence ID" value="HGM46398.1"/>
    <property type="molecule type" value="Genomic_DNA"/>
</dbReference>
<keyword evidence="12 14" id="KW-0051">Antiviral defense</keyword>
<protein>
    <recommendedName>
        <fullName evidence="5 14">CRISPR-associated exonuclease Cas4</fullName>
        <ecNumber evidence="4 14">3.1.12.1</ecNumber>
    </recommendedName>
</protein>
<evidence type="ECO:0000259" key="15">
    <source>
        <dbReference type="Pfam" id="PF01930"/>
    </source>
</evidence>
<keyword evidence="9 14" id="KW-0269">Exonuclease</keyword>
<dbReference type="InterPro" id="IPR011604">
    <property type="entry name" value="PDDEXK-like_dom_sf"/>
</dbReference>
<dbReference type="AlphaFoldDB" id="A0A7C4D4E7"/>
<keyword evidence="10 14" id="KW-0408">Iron</keyword>
<gene>
    <name evidence="16" type="primary">cas4</name>
    <name evidence="16" type="ORF">ENU21_01415</name>
</gene>
<dbReference type="Gene3D" id="3.90.320.10">
    <property type="match status" value="1"/>
</dbReference>
<evidence type="ECO:0000256" key="8">
    <source>
        <dbReference type="ARBA" id="ARBA00022801"/>
    </source>
</evidence>
<dbReference type="NCBIfam" id="TIGR00372">
    <property type="entry name" value="cas4"/>
    <property type="match status" value="1"/>
</dbReference>
<keyword evidence="6 14" id="KW-0540">Nuclease</keyword>
<evidence type="ECO:0000256" key="6">
    <source>
        <dbReference type="ARBA" id="ARBA00022722"/>
    </source>
</evidence>
<evidence type="ECO:0000256" key="7">
    <source>
        <dbReference type="ARBA" id="ARBA00022723"/>
    </source>
</evidence>
<keyword evidence="7 14" id="KW-0479">Metal-binding</keyword>
<reference evidence="16" key="1">
    <citation type="journal article" date="2020" name="mSystems">
        <title>Genome- and Community-Level Interaction Insights into Carbon Utilization and Element Cycling Functions of Hydrothermarchaeota in Hydrothermal Sediment.</title>
        <authorList>
            <person name="Zhou Z."/>
            <person name="Liu Y."/>
            <person name="Xu W."/>
            <person name="Pan J."/>
            <person name="Luo Z.H."/>
            <person name="Li M."/>
        </authorList>
    </citation>
    <scope>NUCLEOTIDE SEQUENCE</scope>
    <source>
        <strain evidence="16">SpSt-649</strain>
    </source>
</reference>
<dbReference type="EC" id="3.1.12.1" evidence="4 14"/>
<keyword evidence="8 14" id="KW-0378">Hydrolase</keyword>
<dbReference type="PANTHER" id="PTHR36531:SF6">
    <property type="entry name" value="DNA REPLICATION ATP-DEPENDENT HELICASE_NUCLEASE DNA2"/>
    <property type="match status" value="1"/>
</dbReference>
<evidence type="ECO:0000256" key="9">
    <source>
        <dbReference type="ARBA" id="ARBA00022839"/>
    </source>
</evidence>
<dbReference type="GO" id="GO:0046872">
    <property type="term" value="F:metal ion binding"/>
    <property type="evidence" value="ECO:0007669"/>
    <property type="project" value="UniProtKB-KW"/>
</dbReference>
<comment type="cofactor">
    <cofactor evidence="2">
        <name>[4Fe-4S] cluster</name>
        <dbReference type="ChEBI" id="CHEBI:49883"/>
    </cofactor>
</comment>
<evidence type="ECO:0000256" key="1">
    <source>
        <dbReference type="ARBA" id="ARBA00001936"/>
    </source>
</evidence>
<evidence type="ECO:0000256" key="3">
    <source>
        <dbReference type="ARBA" id="ARBA00009189"/>
    </source>
</evidence>
<evidence type="ECO:0000256" key="13">
    <source>
        <dbReference type="ARBA" id="ARBA00023211"/>
    </source>
</evidence>
<keyword evidence="13 14" id="KW-0464">Manganese</keyword>
<evidence type="ECO:0000256" key="5">
    <source>
        <dbReference type="ARBA" id="ARBA00020049"/>
    </source>
</evidence>
<dbReference type="Pfam" id="PF01930">
    <property type="entry name" value="Cas_Cas4"/>
    <property type="match status" value="1"/>
</dbReference>
<dbReference type="InterPro" id="IPR013343">
    <property type="entry name" value="CRISPR-assoc_prot_Cas4"/>
</dbReference>
<evidence type="ECO:0000256" key="4">
    <source>
        <dbReference type="ARBA" id="ARBA00012768"/>
    </source>
</evidence>
<evidence type="ECO:0000256" key="2">
    <source>
        <dbReference type="ARBA" id="ARBA00001966"/>
    </source>
</evidence>
<dbReference type="GO" id="GO:0004527">
    <property type="term" value="F:exonuclease activity"/>
    <property type="evidence" value="ECO:0007669"/>
    <property type="project" value="UniProtKB-KW"/>
</dbReference>
<accession>A0A7C4D4E7</accession>
<comment type="function">
    <text evidence="14">CRISPR (clustered regularly interspaced short palindromic repeat) is an adaptive immune system that provides protection against mobile genetic elements (viruses, transposable elements and conjugative plasmids). CRISPR clusters contain sequences complementary to antecedent mobile elements and target invading nucleic acids. CRISPR clusters are transcribed and processed into CRISPR RNA (crRNA).</text>
</comment>
<evidence type="ECO:0000313" key="16">
    <source>
        <dbReference type="EMBL" id="HGM46398.1"/>
    </source>
</evidence>
<evidence type="ECO:0000256" key="14">
    <source>
        <dbReference type="RuleBase" id="RU365022"/>
    </source>
</evidence>